<dbReference type="InterPro" id="IPR029058">
    <property type="entry name" value="AB_hydrolase_fold"/>
</dbReference>
<dbReference type="GeneTree" id="ENSGT00950000182902"/>
<evidence type="ECO:0000313" key="4">
    <source>
        <dbReference type="Ensembl" id="ENSCSAVP00000016812.1"/>
    </source>
</evidence>
<dbReference type="InterPro" id="IPR012020">
    <property type="entry name" value="ABHD4"/>
</dbReference>
<dbReference type="GO" id="GO:0043401">
    <property type="term" value="P:steroid hormone receptor signaling pathway"/>
    <property type="evidence" value="ECO:0007669"/>
    <property type="project" value="TreeGrafter"/>
</dbReference>
<dbReference type="GO" id="GO:0047372">
    <property type="term" value="F:monoacylglycerol lipase activity"/>
    <property type="evidence" value="ECO:0007669"/>
    <property type="project" value="TreeGrafter"/>
</dbReference>
<dbReference type="STRING" id="51511.ENSCSAVP00000016812"/>
<proteinExistence type="inferred from homology"/>
<evidence type="ECO:0000256" key="2">
    <source>
        <dbReference type="SAM" id="Phobius"/>
    </source>
</evidence>
<dbReference type="AlphaFoldDB" id="H2ZGU6"/>
<dbReference type="InParanoid" id="H2ZGU6"/>
<keyword evidence="2" id="KW-1133">Transmembrane helix</keyword>
<keyword evidence="2" id="KW-0812">Transmembrane</keyword>
<dbReference type="GO" id="GO:0051792">
    <property type="term" value="P:medium-chain fatty acid biosynthetic process"/>
    <property type="evidence" value="ECO:0007669"/>
    <property type="project" value="TreeGrafter"/>
</dbReference>
<dbReference type="Ensembl" id="ENSCSAVT00000016994.1">
    <property type="protein sequence ID" value="ENSCSAVP00000016812.1"/>
    <property type="gene ID" value="ENSCSAVG00000009893.1"/>
</dbReference>
<evidence type="ECO:0000313" key="5">
    <source>
        <dbReference type="Proteomes" id="UP000007875"/>
    </source>
</evidence>
<dbReference type="SUPFAM" id="SSF53474">
    <property type="entry name" value="alpha/beta-Hydrolases"/>
    <property type="match status" value="1"/>
</dbReference>
<dbReference type="PANTHER" id="PTHR10794:SF45">
    <property type="entry name" value="MONOACYLGLYCEROL LIPASE ABHD2"/>
    <property type="match status" value="1"/>
</dbReference>
<keyword evidence="5" id="KW-1185">Reference proteome</keyword>
<dbReference type="eggNOG" id="KOG1838">
    <property type="taxonomic scope" value="Eukaryota"/>
</dbReference>
<reference evidence="4" key="3">
    <citation type="submission" date="2025-09" db="UniProtKB">
        <authorList>
            <consortium name="Ensembl"/>
        </authorList>
    </citation>
    <scope>IDENTIFICATION</scope>
</reference>
<dbReference type="GO" id="GO:0097524">
    <property type="term" value="C:sperm plasma membrane"/>
    <property type="evidence" value="ECO:0007669"/>
    <property type="project" value="TreeGrafter"/>
</dbReference>
<dbReference type="OMA" id="HRXKREN"/>
<keyword evidence="2" id="KW-0472">Membrane</keyword>
<dbReference type="GO" id="GO:0036126">
    <property type="term" value="C:sperm flagellum"/>
    <property type="evidence" value="ECO:0007669"/>
    <property type="project" value="TreeGrafter"/>
</dbReference>
<sequence length="260" mass="29152">MFVIIAVSTVTLFFVFIKFLRIHEANTKPKLHHSGSTFIKNVITKCPSLTQVYKPPSIWGKCGHIQTAIYAKIGRMNCPQPSGKRHSVIMKTGATITFDIFQPVHGNHSSGECTILVCPGICNSSEKKYVQTFIHYAINMGFRVAVLNHIGSLPNVKLTSPKIFTYGDTKYFACMMKNVCEMYPKSRLVIVGFSMGGNIVVRYLAEDKSRQKSIVCAVSWCQGYDGLRSTHSLSFGCGRFYNYMVTMNFTLFLIGMNCFT</sequence>
<dbReference type="Pfam" id="PF00561">
    <property type="entry name" value="Abhydrolase_1"/>
    <property type="match status" value="1"/>
</dbReference>
<reference evidence="4" key="2">
    <citation type="submission" date="2025-08" db="UniProtKB">
        <authorList>
            <consortium name="Ensembl"/>
        </authorList>
    </citation>
    <scope>IDENTIFICATION</scope>
</reference>
<dbReference type="InterPro" id="IPR050960">
    <property type="entry name" value="AB_hydrolase_4_sf"/>
</dbReference>
<dbReference type="FunCoup" id="H2ZGU6">
    <property type="interactions" value="3"/>
</dbReference>
<dbReference type="PIRSF" id="PIRSF005211">
    <property type="entry name" value="Ab_hydro_YheT"/>
    <property type="match status" value="1"/>
</dbReference>
<accession>H2ZGU6</accession>
<dbReference type="GO" id="GO:0046464">
    <property type="term" value="P:acylglycerol catabolic process"/>
    <property type="evidence" value="ECO:0007669"/>
    <property type="project" value="TreeGrafter"/>
</dbReference>
<organism evidence="4 5">
    <name type="scientific">Ciona savignyi</name>
    <name type="common">Pacific transparent sea squirt</name>
    <dbReference type="NCBI Taxonomy" id="51511"/>
    <lineage>
        <taxon>Eukaryota</taxon>
        <taxon>Metazoa</taxon>
        <taxon>Chordata</taxon>
        <taxon>Tunicata</taxon>
        <taxon>Ascidiacea</taxon>
        <taxon>Phlebobranchia</taxon>
        <taxon>Cionidae</taxon>
        <taxon>Ciona</taxon>
    </lineage>
</organism>
<comment type="similarity">
    <text evidence="1">Belongs to the AB hydrolase superfamily. AB hydrolase 4 family.</text>
</comment>
<reference evidence="5" key="1">
    <citation type="submission" date="2003-08" db="EMBL/GenBank/DDBJ databases">
        <authorList>
            <person name="Birren B."/>
            <person name="Nusbaum C."/>
            <person name="Abebe A."/>
            <person name="Abouelleil A."/>
            <person name="Adekoya E."/>
            <person name="Ait-zahra M."/>
            <person name="Allen N."/>
            <person name="Allen T."/>
            <person name="An P."/>
            <person name="Anderson M."/>
            <person name="Anderson S."/>
            <person name="Arachchi H."/>
            <person name="Armbruster J."/>
            <person name="Bachantsang P."/>
            <person name="Baldwin J."/>
            <person name="Barry A."/>
            <person name="Bayul T."/>
            <person name="Blitshsteyn B."/>
            <person name="Bloom T."/>
            <person name="Blye J."/>
            <person name="Boguslavskiy L."/>
            <person name="Borowsky M."/>
            <person name="Boukhgalter B."/>
            <person name="Brunache A."/>
            <person name="Butler J."/>
            <person name="Calixte N."/>
            <person name="Calvo S."/>
            <person name="Camarata J."/>
            <person name="Campo K."/>
            <person name="Chang J."/>
            <person name="Cheshatsang Y."/>
            <person name="Citroen M."/>
            <person name="Collymore A."/>
            <person name="Considine T."/>
            <person name="Cook A."/>
            <person name="Cooke P."/>
            <person name="Corum B."/>
            <person name="Cuomo C."/>
            <person name="David R."/>
            <person name="Dawoe T."/>
            <person name="Degray S."/>
            <person name="Dodge S."/>
            <person name="Dooley K."/>
            <person name="Dorje P."/>
            <person name="Dorjee K."/>
            <person name="Dorris L."/>
            <person name="Duffey N."/>
            <person name="Dupes A."/>
            <person name="Elkins T."/>
            <person name="Engels R."/>
            <person name="Erickson J."/>
            <person name="Farina A."/>
            <person name="Faro S."/>
            <person name="Ferreira P."/>
            <person name="Fischer H."/>
            <person name="Fitzgerald M."/>
            <person name="Foley K."/>
            <person name="Gage D."/>
            <person name="Galagan J."/>
            <person name="Gearin G."/>
            <person name="Gnerre S."/>
            <person name="Gnirke A."/>
            <person name="Goyette A."/>
            <person name="Graham J."/>
            <person name="Grandbois E."/>
            <person name="Gyaltsen K."/>
            <person name="Hafez N."/>
            <person name="Hagopian D."/>
            <person name="Hagos B."/>
            <person name="Hall J."/>
            <person name="Hatcher B."/>
            <person name="Heller A."/>
            <person name="Higgins H."/>
            <person name="Honan T."/>
            <person name="Horn A."/>
            <person name="Houde N."/>
            <person name="Hughes L."/>
            <person name="Hulme W."/>
            <person name="Husby E."/>
            <person name="Iliev I."/>
            <person name="Jaffe D."/>
            <person name="Jones C."/>
            <person name="Kamal M."/>
            <person name="Kamat A."/>
            <person name="Kamvysselis M."/>
            <person name="Karlsson E."/>
            <person name="Kells C."/>
            <person name="Kieu A."/>
            <person name="Kisner P."/>
            <person name="Kodira C."/>
            <person name="Kulbokas E."/>
            <person name="Labutti K."/>
            <person name="Lama D."/>
            <person name="Landers T."/>
            <person name="Leger J."/>
            <person name="Levine S."/>
            <person name="Lewis D."/>
            <person name="Lewis T."/>
            <person name="Lindblad-toh K."/>
            <person name="Liu X."/>
            <person name="Lokyitsang T."/>
            <person name="Lokyitsang Y."/>
            <person name="Lucien O."/>
            <person name="Lui A."/>
            <person name="Ma L.J."/>
            <person name="Mabbitt R."/>
            <person name="Macdonald J."/>
            <person name="Maclean C."/>
            <person name="Major J."/>
            <person name="Manning J."/>
            <person name="Marabella R."/>
            <person name="Maru K."/>
            <person name="Matthews C."/>
            <person name="Mauceli E."/>
            <person name="Mccarthy M."/>
            <person name="Mcdonough S."/>
            <person name="Mcghee T."/>
            <person name="Meldrim J."/>
            <person name="Meneus L."/>
            <person name="Mesirov J."/>
            <person name="Mihalev A."/>
            <person name="Mihova T."/>
            <person name="Mikkelsen T."/>
            <person name="Mlenga V."/>
            <person name="Moru K."/>
            <person name="Mozes J."/>
            <person name="Mulrain L."/>
            <person name="Munson G."/>
            <person name="Naylor J."/>
            <person name="Newes C."/>
            <person name="Nguyen C."/>
            <person name="Nguyen N."/>
            <person name="Nguyen T."/>
            <person name="Nicol R."/>
            <person name="Nielsen C."/>
            <person name="Nizzari M."/>
            <person name="Norbu C."/>
            <person name="Norbu N."/>
            <person name="O'donnell P."/>
            <person name="Okoawo O."/>
            <person name="O'leary S."/>
            <person name="Omotosho B."/>
            <person name="O'neill K."/>
            <person name="Osman S."/>
            <person name="Parker S."/>
            <person name="Perrin D."/>
            <person name="Phunkhang P."/>
            <person name="Piqani B."/>
            <person name="Purcell S."/>
            <person name="Rachupka T."/>
            <person name="Ramasamy U."/>
            <person name="Rameau R."/>
            <person name="Ray V."/>
            <person name="Raymond C."/>
            <person name="Retta R."/>
            <person name="Richardson S."/>
            <person name="Rise C."/>
            <person name="Rodriguez J."/>
            <person name="Rogers J."/>
            <person name="Rogov P."/>
            <person name="Rutman M."/>
            <person name="Schupbach R."/>
            <person name="Seaman C."/>
            <person name="Settipalli S."/>
            <person name="Sharpe T."/>
            <person name="Sheridan J."/>
            <person name="Sherpa N."/>
            <person name="Shi J."/>
            <person name="Smirnov S."/>
            <person name="Smith C."/>
            <person name="Sougnez C."/>
            <person name="Spencer B."/>
            <person name="Stalker J."/>
            <person name="Stange-thomann N."/>
            <person name="Stavropoulos S."/>
            <person name="Stetson K."/>
            <person name="Stone C."/>
            <person name="Stone S."/>
            <person name="Stubbs M."/>
            <person name="Talamas J."/>
            <person name="Tchuinga P."/>
            <person name="Tenzing P."/>
            <person name="Tesfaye S."/>
            <person name="Theodore J."/>
            <person name="Thoulutsang Y."/>
            <person name="Topham K."/>
            <person name="Towey S."/>
            <person name="Tsamla T."/>
            <person name="Tsomo N."/>
            <person name="Vallee D."/>
            <person name="Vassiliev H."/>
            <person name="Venkataraman V."/>
            <person name="Vinson J."/>
            <person name="Vo A."/>
            <person name="Wade C."/>
            <person name="Wang S."/>
            <person name="Wangchuk T."/>
            <person name="Wangdi T."/>
            <person name="Whittaker C."/>
            <person name="Wilkinson J."/>
            <person name="Wu Y."/>
            <person name="Wyman D."/>
            <person name="Yadav S."/>
            <person name="Yang S."/>
            <person name="Yang X."/>
            <person name="Yeager S."/>
            <person name="Yee E."/>
            <person name="Young G."/>
            <person name="Zainoun J."/>
            <person name="Zembeck L."/>
            <person name="Zimmer A."/>
            <person name="Zody M."/>
            <person name="Lander E."/>
        </authorList>
    </citation>
    <scope>NUCLEOTIDE SEQUENCE [LARGE SCALE GENOMIC DNA]</scope>
</reference>
<dbReference type="Gene3D" id="3.40.50.1820">
    <property type="entry name" value="alpha/beta hydrolase"/>
    <property type="match status" value="1"/>
</dbReference>
<evidence type="ECO:0000259" key="3">
    <source>
        <dbReference type="Pfam" id="PF00561"/>
    </source>
</evidence>
<dbReference type="GO" id="GO:0051793">
    <property type="term" value="P:medium-chain fatty acid catabolic process"/>
    <property type="evidence" value="ECO:0007669"/>
    <property type="project" value="TreeGrafter"/>
</dbReference>
<dbReference type="InterPro" id="IPR000073">
    <property type="entry name" value="AB_hydrolase_1"/>
</dbReference>
<feature type="domain" description="AB hydrolase-1" evidence="3">
    <location>
        <begin position="114"/>
        <end position="221"/>
    </location>
</feature>
<dbReference type="HOGENOM" id="CLU_032487_5_1_1"/>
<feature type="transmembrane region" description="Helical" evidence="2">
    <location>
        <begin position="240"/>
        <end position="259"/>
    </location>
</feature>
<dbReference type="Proteomes" id="UP000007875">
    <property type="component" value="Unassembled WGS sequence"/>
</dbReference>
<name>H2ZGU6_CIOSA</name>
<protein>
    <recommendedName>
        <fullName evidence="3">AB hydrolase-1 domain-containing protein</fullName>
    </recommendedName>
</protein>
<evidence type="ECO:0000256" key="1">
    <source>
        <dbReference type="ARBA" id="ARBA00010884"/>
    </source>
</evidence>
<dbReference type="GO" id="GO:0008126">
    <property type="term" value="F:acetylesterase activity"/>
    <property type="evidence" value="ECO:0007669"/>
    <property type="project" value="TreeGrafter"/>
</dbReference>
<dbReference type="PANTHER" id="PTHR10794">
    <property type="entry name" value="ABHYDROLASE DOMAIN-CONTAINING PROTEIN"/>
    <property type="match status" value="1"/>
</dbReference>
<dbReference type="GO" id="GO:0048240">
    <property type="term" value="P:sperm capacitation"/>
    <property type="evidence" value="ECO:0007669"/>
    <property type="project" value="TreeGrafter"/>
</dbReference>